<feature type="domain" description="Helix-turn-helix" evidence="1">
    <location>
        <begin position="6"/>
        <end position="54"/>
    </location>
</feature>
<dbReference type="PATRIC" id="fig|1203606.4.peg.729"/>
<evidence type="ECO:0000313" key="3">
    <source>
        <dbReference type="Proteomes" id="UP000013981"/>
    </source>
</evidence>
<dbReference type="InterPro" id="IPR009061">
    <property type="entry name" value="DNA-bd_dom_put_sf"/>
</dbReference>
<evidence type="ECO:0000259" key="1">
    <source>
        <dbReference type="Pfam" id="PF12728"/>
    </source>
</evidence>
<dbReference type="Proteomes" id="UP000013981">
    <property type="component" value="Unassembled WGS sequence"/>
</dbReference>
<dbReference type="InterPro" id="IPR010093">
    <property type="entry name" value="SinI_DNA-bd"/>
</dbReference>
<protein>
    <submittedName>
        <fullName evidence="2">Excisionase family DNA binding domain-containing protein</fullName>
    </submittedName>
</protein>
<organism evidence="2 3">
    <name type="scientific">Butyricicoccus pullicaecorum 1.2</name>
    <dbReference type="NCBI Taxonomy" id="1203606"/>
    <lineage>
        <taxon>Bacteria</taxon>
        <taxon>Bacillati</taxon>
        <taxon>Bacillota</taxon>
        <taxon>Clostridia</taxon>
        <taxon>Eubacteriales</taxon>
        <taxon>Butyricicoccaceae</taxon>
        <taxon>Butyricicoccus</taxon>
    </lineage>
</organism>
<accession>R8W572</accession>
<comment type="caution">
    <text evidence="2">The sequence shown here is derived from an EMBL/GenBank/DDBJ whole genome shotgun (WGS) entry which is preliminary data.</text>
</comment>
<dbReference type="AlphaFoldDB" id="R8W572"/>
<dbReference type="InterPro" id="IPR041657">
    <property type="entry name" value="HTH_17"/>
</dbReference>
<name>R8W572_9FIRM</name>
<dbReference type="NCBIfam" id="TIGR01764">
    <property type="entry name" value="excise"/>
    <property type="match status" value="1"/>
</dbReference>
<sequence>MGMNRLLSVKEVAALLQTSRVQVRRMIQSGELAALKVGREYRIPFAALEEFVQAALE</sequence>
<gene>
    <name evidence="2" type="ORF">HMPREF1526_00763</name>
</gene>
<proteinExistence type="predicted"/>
<dbReference type="EMBL" id="AQOB01000002">
    <property type="protein sequence ID" value="EOQ40065.1"/>
    <property type="molecule type" value="Genomic_DNA"/>
</dbReference>
<dbReference type="SUPFAM" id="SSF46955">
    <property type="entry name" value="Putative DNA-binding domain"/>
    <property type="match status" value="1"/>
</dbReference>
<dbReference type="Pfam" id="PF12728">
    <property type="entry name" value="HTH_17"/>
    <property type="match status" value="1"/>
</dbReference>
<dbReference type="GO" id="GO:0003677">
    <property type="term" value="F:DNA binding"/>
    <property type="evidence" value="ECO:0007669"/>
    <property type="project" value="InterPro"/>
</dbReference>
<reference evidence="2 3" key="1">
    <citation type="submission" date="2013-01" db="EMBL/GenBank/DDBJ databases">
        <title>The Genome Sequence of Butyricicoccus pullicaecorum 1.2.</title>
        <authorList>
            <consortium name="The Broad Institute Genome Sequencing Platform"/>
            <person name="Earl A."/>
            <person name="Ward D."/>
            <person name="Feldgarden M."/>
            <person name="Gevers D."/>
            <person name="Van Immerseel F."/>
            <person name="Eeckhaut V."/>
            <person name="Walker B."/>
            <person name="Young S.K."/>
            <person name="Zeng Q."/>
            <person name="Gargeya S."/>
            <person name="Fitzgerald M."/>
            <person name="Haas B."/>
            <person name="Abouelleil A."/>
            <person name="Alvarado L."/>
            <person name="Arachchi H.M."/>
            <person name="Berlin A.M."/>
            <person name="Chapman S.B."/>
            <person name="Dewar J."/>
            <person name="Goldberg J."/>
            <person name="Griggs A."/>
            <person name="Gujja S."/>
            <person name="Hansen M."/>
            <person name="Howarth C."/>
            <person name="Imamovic A."/>
            <person name="Larimer J."/>
            <person name="McCowan C."/>
            <person name="Murphy C."/>
            <person name="Neiman D."/>
            <person name="Pearson M."/>
            <person name="Priest M."/>
            <person name="Roberts A."/>
            <person name="Saif S."/>
            <person name="Shea T."/>
            <person name="Sisk P."/>
            <person name="Sykes S."/>
            <person name="Wortman J."/>
            <person name="Nusbaum C."/>
            <person name="Birren B."/>
        </authorList>
    </citation>
    <scope>NUCLEOTIDE SEQUENCE [LARGE SCALE GENOMIC DNA]</scope>
    <source>
        <strain evidence="2 3">1.2</strain>
    </source>
</reference>
<evidence type="ECO:0000313" key="2">
    <source>
        <dbReference type="EMBL" id="EOQ40065.1"/>
    </source>
</evidence>
<keyword evidence="3" id="KW-1185">Reference proteome</keyword>
<dbReference type="HOGENOM" id="CLU_140176_4_2_9"/>